<organism evidence="2 3">
    <name type="scientific">Brasilonema sennae CENA114</name>
    <dbReference type="NCBI Taxonomy" id="415709"/>
    <lineage>
        <taxon>Bacteria</taxon>
        <taxon>Bacillati</taxon>
        <taxon>Cyanobacteriota</taxon>
        <taxon>Cyanophyceae</taxon>
        <taxon>Nostocales</taxon>
        <taxon>Scytonemataceae</taxon>
        <taxon>Brasilonema</taxon>
        <taxon>Bromeliae group (in: Brasilonema)</taxon>
    </lineage>
</organism>
<sequence>MLAIRPGVSALWAIAFWLIPPAGLLLMSSFLLPGDPAQAGWWSYPPISIQNLSVSSDRLLWNSFSQHFRLVG</sequence>
<accession>A0A856MEC1</accession>
<keyword evidence="3" id="KW-1185">Reference proteome</keyword>
<feature type="transmembrane region" description="Helical" evidence="1">
    <location>
        <begin position="12"/>
        <end position="32"/>
    </location>
</feature>
<protein>
    <submittedName>
        <fullName evidence="2">Uncharacterized protein</fullName>
    </submittedName>
</protein>
<gene>
    <name evidence="2" type="ORF">DP114_11690</name>
</gene>
<dbReference type="Gene3D" id="1.20.210.10">
    <property type="entry name" value="Cytochrome c oxidase-like, subunit I domain"/>
    <property type="match status" value="1"/>
</dbReference>
<keyword evidence="1" id="KW-0812">Transmembrane</keyword>
<dbReference type="RefSeq" id="WP_169264358.1">
    <property type="nucleotide sequence ID" value="NZ_CAWOXK010000001.1"/>
</dbReference>
<dbReference type="SUPFAM" id="SSF81442">
    <property type="entry name" value="Cytochrome c oxidase subunit I-like"/>
    <property type="match status" value="1"/>
</dbReference>
<evidence type="ECO:0000256" key="1">
    <source>
        <dbReference type="SAM" id="Phobius"/>
    </source>
</evidence>
<dbReference type="KEGG" id="bsen:DP114_11690"/>
<evidence type="ECO:0000313" key="2">
    <source>
        <dbReference type="EMBL" id="QDL08469.1"/>
    </source>
</evidence>
<keyword evidence="1" id="KW-1133">Transmembrane helix</keyword>
<evidence type="ECO:0000313" key="3">
    <source>
        <dbReference type="Proteomes" id="UP000503129"/>
    </source>
</evidence>
<dbReference type="AlphaFoldDB" id="A0A856MEC1"/>
<reference evidence="2 3" key="1">
    <citation type="submission" date="2018-06" db="EMBL/GenBank/DDBJ databases">
        <title>Comparative genomics of Brasilonema spp. strains.</title>
        <authorList>
            <person name="Alvarenga D.O."/>
            <person name="Fiore M.F."/>
            <person name="Varani A.M."/>
        </authorList>
    </citation>
    <scope>NUCLEOTIDE SEQUENCE [LARGE SCALE GENOMIC DNA]</scope>
    <source>
        <strain evidence="2 3">CENA114</strain>
    </source>
</reference>
<dbReference type="InterPro" id="IPR036927">
    <property type="entry name" value="Cyt_c_oxase-like_su1_sf"/>
</dbReference>
<name>A0A856MEC1_9CYAN</name>
<proteinExistence type="predicted"/>
<dbReference type="EMBL" id="CP030118">
    <property type="protein sequence ID" value="QDL08469.1"/>
    <property type="molecule type" value="Genomic_DNA"/>
</dbReference>
<keyword evidence="1" id="KW-0472">Membrane</keyword>
<dbReference type="Proteomes" id="UP000503129">
    <property type="component" value="Chromosome"/>
</dbReference>